<evidence type="ECO:0000313" key="2">
    <source>
        <dbReference type="EMBL" id="PNI59201.1"/>
    </source>
</evidence>
<sequence>MRAGFSDFQLIRDQVLFLQDQAQRLTEWLQLSGFENPVSESTTLCPREREKRIPTCVAVCVPSPGTVHTALLHPTTLSKSRSSSEAEMEKLRPRN</sequence>
<dbReference type="Proteomes" id="UP000236370">
    <property type="component" value="Unassembled WGS sequence"/>
</dbReference>
<dbReference type="EMBL" id="NBAG03000256">
    <property type="protein sequence ID" value="PNI59201.1"/>
    <property type="molecule type" value="Genomic_DNA"/>
</dbReference>
<dbReference type="AlphaFoldDB" id="A0A2J8MI59"/>
<accession>A0A2J8MI59</accession>
<name>A0A2J8MI59_PANTR</name>
<organism evidence="2 3">
    <name type="scientific">Pan troglodytes</name>
    <name type="common">Chimpanzee</name>
    <dbReference type="NCBI Taxonomy" id="9598"/>
    <lineage>
        <taxon>Eukaryota</taxon>
        <taxon>Metazoa</taxon>
        <taxon>Chordata</taxon>
        <taxon>Craniata</taxon>
        <taxon>Vertebrata</taxon>
        <taxon>Euteleostomi</taxon>
        <taxon>Mammalia</taxon>
        <taxon>Eutheria</taxon>
        <taxon>Euarchontoglires</taxon>
        <taxon>Primates</taxon>
        <taxon>Haplorrhini</taxon>
        <taxon>Catarrhini</taxon>
        <taxon>Hominidae</taxon>
        <taxon>Pan</taxon>
    </lineage>
</organism>
<feature type="compositionally biased region" description="Basic and acidic residues" evidence="1">
    <location>
        <begin position="82"/>
        <end position="95"/>
    </location>
</feature>
<comment type="caution">
    <text evidence="2">The sequence shown here is derived from an EMBL/GenBank/DDBJ whole genome shotgun (WGS) entry which is preliminary data.</text>
</comment>
<protein>
    <submittedName>
        <fullName evidence="2">SFTA3 isoform 3</fullName>
    </submittedName>
</protein>
<evidence type="ECO:0000256" key="1">
    <source>
        <dbReference type="SAM" id="MobiDB-lite"/>
    </source>
</evidence>
<evidence type="ECO:0000313" key="3">
    <source>
        <dbReference type="Proteomes" id="UP000236370"/>
    </source>
</evidence>
<feature type="region of interest" description="Disordered" evidence="1">
    <location>
        <begin position="73"/>
        <end position="95"/>
    </location>
</feature>
<reference evidence="2 3" key="1">
    <citation type="submission" date="2017-12" db="EMBL/GenBank/DDBJ databases">
        <title>High-resolution comparative analysis of great ape genomes.</title>
        <authorList>
            <person name="Pollen A."/>
            <person name="Hastie A."/>
            <person name="Hormozdiari F."/>
            <person name="Dougherty M."/>
            <person name="Liu R."/>
            <person name="Chaisson M."/>
            <person name="Hoppe E."/>
            <person name="Hill C."/>
            <person name="Pang A."/>
            <person name="Hillier L."/>
            <person name="Baker C."/>
            <person name="Armstrong J."/>
            <person name="Shendure J."/>
            <person name="Paten B."/>
            <person name="Wilson R."/>
            <person name="Chao H."/>
            <person name="Schneider V."/>
            <person name="Ventura M."/>
            <person name="Kronenberg Z."/>
            <person name="Murali S."/>
            <person name="Gordon D."/>
            <person name="Cantsilieris S."/>
            <person name="Munson K."/>
            <person name="Nelson B."/>
            <person name="Raja A."/>
            <person name="Underwood J."/>
            <person name="Diekhans M."/>
            <person name="Fiddes I."/>
            <person name="Haussler D."/>
            <person name="Eichler E."/>
        </authorList>
    </citation>
    <scope>NUCLEOTIDE SEQUENCE [LARGE SCALE GENOMIC DNA]</scope>
    <source>
        <strain evidence="2">Yerkes chimp pedigree #C0471</strain>
    </source>
</reference>
<proteinExistence type="predicted"/>
<gene>
    <name evidence="2" type="ORF">CK820_G0020444</name>
</gene>